<comment type="caution">
    <text evidence="13">The sequence shown here is derived from an EMBL/GenBank/DDBJ whole genome shotgun (WGS) entry which is preliminary data.</text>
</comment>
<keyword evidence="2 9" id="KW-0808">Transferase</keyword>
<comment type="catalytic activity">
    <reaction evidence="9">
        <text>L-threonyl-[protein] + ATP = O-phospho-L-threonyl-[protein] + ADP + H(+)</text>
        <dbReference type="Rhea" id="RHEA:46608"/>
        <dbReference type="Rhea" id="RHEA-COMP:11060"/>
        <dbReference type="Rhea" id="RHEA-COMP:11605"/>
        <dbReference type="ChEBI" id="CHEBI:15378"/>
        <dbReference type="ChEBI" id="CHEBI:30013"/>
        <dbReference type="ChEBI" id="CHEBI:30616"/>
        <dbReference type="ChEBI" id="CHEBI:61977"/>
        <dbReference type="ChEBI" id="CHEBI:456216"/>
        <dbReference type="EC" id="2.7.11.1"/>
    </reaction>
</comment>
<dbReference type="EMBL" id="BNCQ01000043">
    <property type="protein sequence ID" value="GIM12378.1"/>
    <property type="molecule type" value="Genomic_DNA"/>
</dbReference>
<sequence>MSARVDGAASCRTIIVTQHCPSGMRKRDVWRIDQFHLLRKVGSGYASTVYLGTCRTTGNQVAVKLYHKNKLSELNHFQVAREITIHSGLDHKHIIQLWAAFEDQYGIYLVFEYASKGDVFTEVERRGGQLNEAESVRQVIYPFLSALDYLHSNYIIHRDIKPENLLFTATGVLKVGDFGLSINFSQERPVTRVGTLDYMAPEVVVCPDKHRPQDHKELKHLHYTPLVDAWAVGVLAYELIVGRPPFDKGQKKATINEILNGEPFIPPWLSEGAVHFIKWALTKEVSKRPSVQQLAEHPWIISHMKQAALATARRQLVKTDSFVEPRQLGFRGSNMPLEPPSNSNKEPPRPLQVASVSQGGRQLGHSNSMSAVDGMRYRDVNIDNVTNGMATAAVAALEAVKRVSDGDGTTGGRPSAAGGRVSRAGTARNSGAGGTPVSRVNSLNAAAGAAAMAAVAAEEAPKNGRPMTREELLASLSVPTGGRSLHMMRSFTAGRPNLMAQSATQQGTRTSSGGSSTTSSVTTASVVTVHGMRVHPPASASPLARTASAATHDFQQVHQPAPPSPLSSAAGSVDLALEMSRVRADTSTSLASSASAPYSPKPSTPLRPQPPQAPSPSARGLKSGSPLIPSRLSQSFTSPVSPLAGAAAATPSSTGGVQHLTQHTPSRLGQQSNSGAVHLEGSPSAVTSTPAASAFDPTAGRSISGTHDTISFKSAPVPFMPSNSMETSFGGQAALGGPDSSSSSSRTQSSTLPAPPPPVSVREATGEKDDSDDRDGATAESKSPSWGSRGLFGSFKKVFS</sequence>
<dbReference type="FunFam" id="3.30.200.20:FF:000042">
    <property type="entry name" value="Aurora kinase A"/>
    <property type="match status" value="1"/>
</dbReference>
<evidence type="ECO:0000256" key="9">
    <source>
        <dbReference type="RuleBase" id="RU367134"/>
    </source>
</evidence>
<dbReference type="AlphaFoldDB" id="A0A8J4GRE9"/>
<dbReference type="PROSITE" id="PS00108">
    <property type="entry name" value="PROTEIN_KINASE_ST"/>
    <property type="match status" value="1"/>
</dbReference>
<reference evidence="13" key="1">
    <citation type="journal article" date="2021" name="Proc. Natl. Acad. Sci. U.S.A.">
        <title>Three genomes in the algal genus Volvox reveal the fate of a haploid sex-determining region after a transition to homothallism.</title>
        <authorList>
            <person name="Yamamoto K."/>
            <person name="Hamaji T."/>
            <person name="Kawai-Toyooka H."/>
            <person name="Matsuzaki R."/>
            <person name="Takahashi F."/>
            <person name="Nishimura Y."/>
            <person name="Kawachi M."/>
            <person name="Noguchi H."/>
            <person name="Minakuchi Y."/>
            <person name="Umen J.G."/>
            <person name="Toyoda A."/>
            <person name="Nozaki H."/>
        </authorList>
    </citation>
    <scope>NUCLEOTIDE SEQUENCE</scope>
    <source>
        <strain evidence="13">NIES-3785</strain>
        <strain evidence="12">NIES-3786</strain>
    </source>
</reference>
<evidence type="ECO:0000256" key="10">
    <source>
        <dbReference type="SAM" id="MobiDB-lite"/>
    </source>
</evidence>
<evidence type="ECO:0000256" key="7">
    <source>
        <dbReference type="PIRSR" id="PIRSR630616-2"/>
    </source>
</evidence>
<feature type="region of interest" description="Disordered" evidence="10">
    <location>
        <begin position="535"/>
        <end position="569"/>
    </location>
</feature>
<evidence type="ECO:0000256" key="3">
    <source>
        <dbReference type="ARBA" id="ARBA00022741"/>
    </source>
</evidence>
<dbReference type="PROSITE" id="PS50011">
    <property type="entry name" value="PROTEIN_KINASE_DOM"/>
    <property type="match status" value="1"/>
</dbReference>
<evidence type="ECO:0000259" key="11">
    <source>
        <dbReference type="PROSITE" id="PS50011"/>
    </source>
</evidence>
<dbReference type="InterPro" id="IPR030616">
    <property type="entry name" value="Aur-like"/>
</dbReference>
<feature type="compositionally biased region" description="Polar residues" evidence="10">
    <location>
        <begin position="659"/>
        <end position="675"/>
    </location>
</feature>
<keyword evidence="4 9" id="KW-0418">Kinase</keyword>
<evidence type="ECO:0000256" key="5">
    <source>
        <dbReference type="ARBA" id="ARBA00022840"/>
    </source>
</evidence>
<keyword evidence="3 7" id="KW-0547">Nucleotide-binding</keyword>
<evidence type="ECO:0000256" key="1">
    <source>
        <dbReference type="ARBA" id="ARBA00022527"/>
    </source>
</evidence>
<feature type="compositionally biased region" description="Low complexity" evidence="10">
    <location>
        <begin position="585"/>
        <end position="598"/>
    </location>
</feature>
<feature type="binding site" evidence="7">
    <location>
        <begin position="163"/>
        <end position="164"/>
    </location>
    <ligand>
        <name>ATP</name>
        <dbReference type="ChEBI" id="CHEBI:30616"/>
    </ligand>
</feature>
<feature type="binding site" evidence="7">
    <location>
        <begin position="112"/>
        <end position="114"/>
    </location>
    <ligand>
        <name>ATP</name>
        <dbReference type="ChEBI" id="CHEBI:30616"/>
    </ligand>
</feature>
<keyword evidence="5 7" id="KW-0067">ATP-binding</keyword>
<feature type="compositionally biased region" description="Low complexity" evidence="10">
    <location>
        <begin position="638"/>
        <end position="657"/>
    </location>
</feature>
<name>A0A8J4GRE9_9CHLO</name>
<feature type="region of interest" description="Disordered" evidence="10">
    <location>
        <begin position="404"/>
        <end position="437"/>
    </location>
</feature>
<dbReference type="SMART" id="SM00220">
    <property type="entry name" value="S_TKc"/>
    <property type="match status" value="1"/>
</dbReference>
<feature type="compositionally biased region" description="Low complexity" evidence="10">
    <location>
        <begin position="740"/>
        <end position="751"/>
    </location>
</feature>
<keyword evidence="1 9" id="KW-0723">Serine/threonine-protein kinase</keyword>
<dbReference type="Proteomes" id="UP000722791">
    <property type="component" value="Unassembled WGS sequence"/>
</dbReference>
<feature type="region of interest" description="Disordered" evidence="10">
    <location>
        <begin position="723"/>
        <end position="800"/>
    </location>
</feature>
<feature type="region of interest" description="Disordered" evidence="10">
    <location>
        <begin position="327"/>
        <end position="368"/>
    </location>
</feature>
<dbReference type="OrthoDB" id="377346at2759"/>
<evidence type="ECO:0000256" key="2">
    <source>
        <dbReference type="ARBA" id="ARBA00022679"/>
    </source>
</evidence>
<comment type="similarity">
    <text evidence="9">Belongs to the protein kinase superfamily. Ser/Thr protein kinase family. Aurora subfamily.</text>
</comment>
<evidence type="ECO:0000256" key="6">
    <source>
        <dbReference type="PIRSR" id="PIRSR630616-1"/>
    </source>
</evidence>
<keyword evidence="15" id="KW-1185">Reference proteome</keyword>
<dbReference type="CDD" id="cd14007">
    <property type="entry name" value="STKc_Aurora"/>
    <property type="match status" value="1"/>
</dbReference>
<protein>
    <recommendedName>
        <fullName evidence="9">Aurora kinase</fullName>
        <ecNumber evidence="9">2.7.11.1</ecNumber>
    </recommendedName>
</protein>
<feature type="binding site" evidence="7">
    <location>
        <position position="64"/>
    </location>
    <ligand>
        <name>ATP</name>
        <dbReference type="ChEBI" id="CHEBI:30616"/>
    </ligand>
</feature>
<dbReference type="Gene3D" id="1.10.510.10">
    <property type="entry name" value="Transferase(Phosphotransferase) domain 1"/>
    <property type="match status" value="1"/>
</dbReference>
<proteinExistence type="inferred from homology"/>
<dbReference type="EMBL" id="BNCP01000059">
    <property type="protein sequence ID" value="GIL90634.1"/>
    <property type="molecule type" value="Genomic_DNA"/>
</dbReference>
<feature type="binding site" evidence="7">
    <location>
        <position position="177"/>
    </location>
    <ligand>
        <name>ATP</name>
        <dbReference type="ChEBI" id="CHEBI:30616"/>
    </ligand>
</feature>
<dbReference type="EC" id="2.7.11.1" evidence="9"/>
<feature type="cross-link" description="Glycyl lysine isopeptide (Lys-Gly) (interchain with G-Cter in SUMO2)" evidence="8">
    <location>
        <position position="161"/>
    </location>
</feature>
<dbReference type="Pfam" id="PF00069">
    <property type="entry name" value="Pkinase"/>
    <property type="match status" value="1"/>
</dbReference>
<feature type="compositionally biased region" description="Low complexity" evidence="10">
    <location>
        <begin position="682"/>
        <end position="694"/>
    </location>
</feature>
<feature type="active site" description="Proton acceptor" evidence="6">
    <location>
        <position position="159"/>
    </location>
</feature>
<dbReference type="SUPFAM" id="SSF56112">
    <property type="entry name" value="Protein kinase-like (PK-like)"/>
    <property type="match status" value="1"/>
</dbReference>
<dbReference type="GO" id="GO:0005524">
    <property type="term" value="F:ATP binding"/>
    <property type="evidence" value="ECO:0007669"/>
    <property type="project" value="UniProtKB-UniRule"/>
</dbReference>
<evidence type="ECO:0000313" key="14">
    <source>
        <dbReference type="Proteomes" id="UP000722791"/>
    </source>
</evidence>
<dbReference type="InterPro" id="IPR000719">
    <property type="entry name" value="Prot_kinase_dom"/>
</dbReference>
<organism evidence="13 14">
    <name type="scientific">Volvox reticuliferus</name>
    <dbReference type="NCBI Taxonomy" id="1737510"/>
    <lineage>
        <taxon>Eukaryota</taxon>
        <taxon>Viridiplantae</taxon>
        <taxon>Chlorophyta</taxon>
        <taxon>core chlorophytes</taxon>
        <taxon>Chlorophyceae</taxon>
        <taxon>CS clade</taxon>
        <taxon>Chlamydomonadales</taxon>
        <taxon>Volvocaceae</taxon>
        <taxon>Volvox</taxon>
    </lineage>
</organism>
<accession>A0A8J4GRE9</accession>
<evidence type="ECO:0000256" key="8">
    <source>
        <dbReference type="PIRSR" id="PIRSR630616-3"/>
    </source>
</evidence>
<dbReference type="InterPro" id="IPR011009">
    <property type="entry name" value="Kinase-like_dom_sf"/>
</dbReference>
<evidence type="ECO:0000313" key="15">
    <source>
        <dbReference type="Proteomes" id="UP000747110"/>
    </source>
</evidence>
<evidence type="ECO:0000313" key="12">
    <source>
        <dbReference type="EMBL" id="GIL90634.1"/>
    </source>
</evidence>
<dbReference type="PANTHER" id="PTHR24350">
    <property type="entry name" value="SERINE/THREONINE-PROTEIN KINASE IAL-RELATED"/>
    <property type="match status" value="1"/>
</dbReference>
<feature type="compositionally biased region" description="Polar residues" evidence="10">
    <location>
        <begin position="354"/>
        <end position="368"/>
    </location>
</feature>
<feature type="region of interest" description="Disordered" evidence="10">
    <location>
        <begin position="584"/>
        <end position="709"/>
    </location>
</feature>
<dbReference type="Proteomes" id="UP000747110">
    <property type="component" value="Unassembled WGS sequence"/>
</dbReference>
<comment type="catalytic activity">
    <reaction evidence="9">
        <text>L-seryl-[protein] + ATP = O-phospho-L-seryl-[protein] + ADP + H(+)</text>
        <dbReference type="Rhea" id="RHEA:17989"/>
        <dbReference type="Rhea" id="RHEA-COMP:9863"/>
        <dbReference type="Rhea" id="RHEA-COMP:11604"/>
        <dbReference type="ChEBI" id="CHEBI:15378"/>
        <dbReference type="ChEBI" id="CHEBI:29999"/>
        <dbReference type="ChEBI" id="CHEBI:30616"/>
        <dbReference type="ChEBI" id="CHEBI:83421"/>
        <dbReference type="ChEBI" id="CHEBI:456216"/>
        <dbReference type="EC" id="2.7.11.1"/>
    </reaction>
</comment>
<dbReference type="FunFam" id="1.10.510.10:FF:000813">
    <property type="entry name" value="Aurora-like kinase"/>
    <property type="match status" value="1"/>
</dbReference>
<feature type="compositionally biased region" description="Pro residues" evidence="10">
    <location>
        <begin position="599"/>
        <end position="614"/>
    </location>
</feature>
<dbReference type="InterPro" id="IPR008271">
    <property type="entry name" value="Ser/Thr_kinase_AS"/>
</dbReference>
<feature type="region of interest" description="Disordered" evidence="10">
    <location>
        <begin position="500"/>
        <end position="522"/>
    </location>
</feature>
<evidence type="ECO:0000313" key="13">
    <source>
        <dbReference type="EMBL" id="GIM12378.1"/>
    </source>
</evidence>
<evidence type="ECO:0000256" key="4">
    <source>
        <dbReference type="ARBA" id="ARBA00022777"/>
    </source>
</evidence>
<feature type="domain" description="Protein kinase" evidence="11">
    <location>
        <begin position="35"/>
        <end position="300"/>
    </location>
</feature>
<dbReference type="GO" id="GO:0004674">
    <property type="term" value="F:protein serine/threonine kinase activity"/>
    <property type="evidence" value="ECO:0007669"/>
    <property type="project" value="UniProtKB-KW"/>
</dbReference>
<gene>
    <name evidence="12" type="ORF">Vretifemale_18414</name>
    <name evidence="13" type="ORF">Vretimale_15766</name>
</gene>